<dbReference type="NCBIfam" id="TIGR00229">
    <property type="entry name" value="sensory_box"/>
    <property type="match status" value="1"/>
</dbReference>
<dbReference type="InterPro" id="IPR035965">
    <property type="entry name" value="PAS-like_dom_sf"/>
</dbReference>
<dbReference type="PANTHER" id="PTHR43065">
    <property type="entry name" value="SENSOR HISTIDINE KINASE"/>
    <property type="match status" value="1"/>
</dbReference>
<dbReference type="SUPFAM" id="SSF52172">
    <property type="entry name" value="CheY-like"/>
    <property type="match status" value="1"/>
</dbReference>
<evidence type="ECO:0000256" key="5">
    <source>
        <dbReference type="ARBA" id="ARBA00022777"/>
    </source>
</evidence>
<evidence type="ECO:0000313" key="14">
    <source>
        <dbReference type="Proteomes" id="UP000323521"/>
    </source>
</evidence>
<dbReference type="CDD" id="cd00130">
    <property type="entry name" value="PAS"/>
    <property type="match status" value="1"/>
</dbReference>
<dbReference type="PANTHER" id="PTHR43065:SF42">
    <property type="entry name" value="TWO-COMPONENT SENSOR PPRA"/>
    <property type="match status" value="1"/>
</dbReference>
<evidence type="ECO:0000259" key="12">
    <source>
        <dbReference type="PROSITE" id="PS50113"/>
    </source>
</evidence>
<dbReference type="Pfam" id="PF00072">
    <property type="entry name" value="Response_reg"/>
    <property type="match status" value="1"/>
</dbReference>
<dbReference type="AlphaFoldDB" id="A0A3G1L1B8"/>
<dbReference type="InterPro" id="IPR001789">
    <property type="entry name" value="Sig_transdc_resp-reg_receiver"/>
</dbReference>
<feature type="domain" description="PAS" evidence="11">
    <location>
        <begin position="11"/>
        <end position="59"/>
    </location>
</feature>
<dbReference type="SUPFAM" id="SSF55874">
    <property type="entry name" value="ATPase domain of HSP90 chaperone/DNA topoisomerase II/histidine kinase"/>
    <property type="match status" value="1"/>
</dbReference>
<keyword evidence="14" id="KW-1185">Reference proteome</keyword>
<dbReference type="GO" id="GO:0000155">
    <property type="term" value="F:phosphorelay sensor kinase activity"/>
    <property type="evidence" value="ECO:0007669"/>
    <property type="project" value="InterPro"/>
</dbReference>
<dbReference type="SUPFAM" id="SSF55785">
    <property type="entry name" value="PYP-like sensor domain (PAS domain)"/>
    <property type="match status" value="1"/>
</dbReference>
<dbReference type="InterPro" id="IPR036097">
    <property type="entry name" value="HisK_dim/P_sf"/>
</dbReference>
<evidence type="ECO:0000256" key="1">
    <source>
        <dbReference type="ARBA" id="ARBA00000085"/>
    </source>
</evidence>
<dbReference type="InterPro" id="IPR004358">
    <property type="entry name" value="Sig_transdc_His_kin-like_C"/>
</dbReference>
<accession>A0A3G1L1B8</accession>
<dbReference type="EMBL" id="CP017634">
    <property type="protein sequence ID" value="ATW28275.1"/>
    <property type="molecule type" value="Genomic_DNA"/>
</dbReference>
<evidence type="ECO:0000256" key="2">
    <source>
        <dbReference type="ARBA" id="ARBA00012438"/>
    </source>
</evidence>
<evidence type="ECO:0000259" key="10">
    <source>
        <dbReference type="PROSITE" id="PS50110"/>
    </source>
</evidence>
<dbReference type="InterPro" id="IPR011006">
    <property type="entry name" value="CheY-like_superfamily"/>
</dbReference>
<comment type="function">
    <text evidence="7">May play the central regulatory role in sporulation. It may be an element of the effector pathway responsible for the activation of sporulation genes in response to nutritional stress. Spo0A may act in concert with spo0H (a sigma factor) to control the expression of some genes that are critical to the sporulation process.</text>
</comment>
<dbReference type="Gene3D" id="3.30.565.10">
    <property type="entry name" value="Histidine kinase-like ATPase, C-terminal domain"/>
    <property type="match status" value="1"/>
</dbReference>
<reference evidence="13 14" key="1">
    <citation type="submission" date="2016-10" db="EMBL/GenBank/DDBJ databases">
        <title>Complete Genome Sequence of Peptococcaceae strain DCMF.</title>
        <authorList>
            <person name="Edwards R.J."/>
            <person name="Holland S.I."/>
            <person name="Deshpande N.P."/>
            <person name="Wong Y.K."/>
            <person name="Ertan H."/>
            <person name="Manefield M."/>
            <person name="Russell T.L."/>
            <person name="Lee M.J."/>
        </authorList>
    </citation>
    <scope>NUCLEOTIDE SEQUENCE [LARGE SCALE GENOMIC DNA]</scope>
    <source>
        <strain evidence="13 14">DCMF</strain>
    </source>
</reference>
<dbReference type="PROSITE" id="PS50110">
    <property type="entry name" value="RESPONSE_REGULATORY"/>
    <property type="match status" value="1"/>
</dbReference>
<feature type="domain" description="Histidine kinase" evidence="9">
    <location>
        <begin position="151"/>
        <end position="367"/>
    </location>
</feature>
<dbReference type="Pfam" id="PF13426">
    <property type="entry name" value="PAS_9"/>
    <property type="match status" value="1"/>
</dbReference>
<keyword evidence="4 8" id="KW-0597">Phosphoprotein</keyword>
<keyword evidence="5" id="KW-0418">Kinase</keyword>
<dbReference type="InterPro" id="IPR000700">
    <property type="entry name" value="PAS-assoc_C"/>
</dbReference>
<dbReference type="Proteomes" id="UP000323521">
    <property type="component" value="Chromosome"/>
</dbReference>
<feature type="domain" description="Response regulatory" evidence="10">
    <location>
        <begin position="385"/>
        <end position="504"/>
    </location>
</feature>
<gene>
    <name evidence="13" type="ORF">DCMF_00845</name>
</gene>
<comment type="catalytic activity">
    <reaction evidence="1">
        <text>ATP + protein L-histidine = ADP + protein N-phospho-L-histidine.</text>
        <dbReference type="EC" id="2.7.13.3"/>
    </reaction>
</comment>
<keyword evidence="6" id="KW-0902">Two-component regulatory system</keyword>
<dbReference type="Pfam" id="PF02518">
    <property type="entry name" value="HATPase_c"/>
    <property type="match status" value="1"/>
</dbReference>
<evidence type="ECO:0000256" key="8">
    <source>
        <dbReference type="PROSITE-ProRule" id="PRU00169"/>
    </source>
</evidence>
<evidence type="ECO:0000313" key="13">
    <source>
        <dbReference type="EMBL" id="ATW28275.1"/>
    </source>
</evidence>
<dbReference type="PROSITE" id="PS50113">
    <property type="entry name" value="PAC"/>
    <property type="match status" value="1"/>
</dbReference>
<proteinExistence type="predicted"/>
<dbReference type="PROSITE" id="PS50112">
    <property type="entry name" value="PAS"/>
    <property type="match status" value="1"/>
</dbReference>
<dbReference type="Gene3D" id="3.40.50.2300">
    <property type="match status" value="1"/>
</dbReference>
<evidence type="ECO:0000259" key="9">
    <source>
        <dbReference type="PROSITE" id="PS50109"/>
    </source>
</evidence>
<dbReference type="InterPro" id="IPR003661">
    <property type="entry name" value="HisK_dim/P_dom"/>
</dbReference>
<dbReference type="InterPro" id="IPR005467">
    <property type="entry name" value="His_kinase_dom"/>
</dbReference>
<evidence type="ECO:0000259" key="11">
    <source>
        <dbReference type="PROSITE" id="PS50112"/>
    </source>
</evidence>
<feature type="domain" description="PAC" evidence="12">
    <location>
        <begin position="86"/>
        <end position="138"/>
    </location>
</feature>
<evidence type="ECO:0000256" key="3">
    <source>
        <dbReference type="ARBA" id="ARBA00018672"/>
    </source>
</evidence>
<name>A0A3G1L1B8_FORW1</name>
<dbReference type="Gene3D" id="3.30.450.20">
    <property type="entry name" value="PAS domain"/>
    <property type="match status" value="1"/>
</dbReference>
<dbReference type="InterPro" id="IPR036890">
    <property type="entry name" value="HATPase_C_sf"/>
</dbReference>
<dbReference type="PROSITE" id="PS50109">
    <property type="entry name" value="HIS_KIN"/>
    <property type="match status" value="1"/>
</dbReference>
<dbReference type="SMART" id="SM00448">
    <property type="entry name" value="REC"/>
    <property type="match status" value="1"/>
</dbReference>
<dbReference type="SMART" id="SM00387">
    <property type="entry name" value="HATPase_c"/>
    <property type="match status" value="1"/>
</dbReference>
<dbReference type="InterPro" id="IPR003594">
    <property type="entry name" value="HATPase_dom"/>
</dbReference>
<dbReference type="Gene3D" id="1.10.287.130">
    <property type="match status" value="1"/>
</dbReference>
<protein>
    <recommendedName>
        <fullName evidence="3">Stage 0 sporulation protein A homolog</fullName>
        <ecNumber evidence="2">2.7.13.3</ecNumber>
    </recommendedName>
</protein>
<dbReference type="SMART" id="SM00091">
    <property type="entry name" value="PAS"/>
    <property type="match status" value="1"/>
</dbReference>
<evidence type="ECO:0000256" key="7">
    <source>
        <dbReference type="ARBA" id="ARBA00024867"/>
    </source>
</evidence>
<dbReference type="InterPro" id="IPR000014">
    <property type="entry name" value="PAS"/>
</dbReference>
<dbReference type="SUPFAM" id="SSF47384">
    <property type="entry name" value="Homodimeric domain of signal transducing histidine kinase"/>
    <property type="match status" value="1"/>
</dbReference>
<dbReference type="PRINTS" id="PR00344">
    <property type="entry name" value="BCTRLSENSOR"/>
</dbReference>
<evidence type="ECO:0000256" key="4">
    <source>
        <dbReference type="ARBA" id="ARBA00022553"/>
    </source>
</evidence>
<organism evidence="13 14">
    <name type="scientific">Formimonas warabiya</name>
    <dbReference type="NCBI Taxonomy" id="1761012"/>
    <lineage>
        <taxon>Bacteria</taxon>
        <taxon>Bacillati</taxon>
        <taxon>Bacillota</taxon>
        <taxon>Clostridia</taxon>
        <taxon>Eubacteriales</taxon>
        <taxon>Peptococcaceae</taxon>
        <taxon>Candidatus Formimonas</taxon>
    </lineage>
</organism>
<dbReference type="KEGG" id="fwa:DCMF_00845"/>
<keyword evidence="5" id="KW-0808">Transferase</keyword>
<feature type="modified residue" description="4-aspartylphosphate" evidence="8">
    <location>
        <position position="439"/>
    </location>
</feature>
<sequence>MAASRQTLEEERCRYQELFEFAPDGYLVTDMEGIILEANSAAANLFKVSRSWLIGKPLVVFVCREEHFSFRARLAKIKNGNVVQNQNWELDMLSAKRTAFPVSLTVSMVIPSMRGTAELRWLLRDITERRKMEEELQKADKLESIGVLAGGIAHDLNNFLMVILGNLTLMKSYTREGSKAALFLQNMEEAVSQTKNLTMQLLTFAKGGKPLTKAVSISQLIEENSAFALSGSKTRCAISFQEDLPPVEIDPGQITQVITNLLINADQAMPEGGTIEIHAKKLVIGENSTLPLQPGNYVALTIKDEGPGISSQILPKIFDPYFSTKEYGSGLGLTICYSIVKKHGGHISVQSIEKKGTSFTVYLPVSSVQTEDDADEDVLILGEGKVLLMEDEEDVQQTVHEMLTFLGYHVELAGDGAEAVRLYQEALVSDSPFDVVIADLTVRGGMGGKMAVSELIKVDPDVKAIVSSGYSSDALSDCKKYGFYDIIAKPYRLQELGQVLSRVMQGSKK</sequence>
<dbReference type="EC" id="2.7.13.3" evidence="2"/>
<evidence type="ECO:0000256" key="6">
    <source>
        <dbReference type="ARBA" id="ARBA00023012"/>
    </source>
</evidence>
<dbReference type="CDD" id="cd00082">
    <property type="entry name" value="HisKA"/>
    <property type="match status" value="1"/>
</dbReference>